<evidence type="ECO:0000256" key="1">
    <source>
        <dbReference type="ARBA" id="ARBA00022741"/>
    </source>
</evidence>
<name>A0A9W8HRT6_9FUNG</name>
<evidence type="ECO:0000313" key="7">
    <source>
        <dbReference type="EMBL" id="KAJ2799035.1"/>
    </source>
</evidence>
<dbReference type="GO" id="GO:0097550">
    <property type="term" value="C:transcription preinitiation complex"/>
    <property type="evidence" value="ECO:0007669"/>
    <property type="project" value="TreeGrafter"/>
</dbReference>
<dbReference type="GO" id="GO:0005524">
    <property type="term" value="F:ATP binding"/>
    <property type="evidence" value="ECO:0007669"/>
    <property type="project" value="UniProtKB-KW"/>
</dbReference>
<dbReference type="PANTHER" id="PTHR11274:SF0">
    <property type="entry name" value="GENERAL TRANSCRIPTION AND DNA REPAIR FACTOR IIH HELICASE SUBUNIT XPB"/>
    <property type="match status" value="1"/>
</dbReference>
<evidence type="ECO:0000256" key="5">
    <source>
        <dbReference type="SAM" id="MobiDB-lite"/>
    </source>
</evidence>
<evidence type="ECO:0000256" key="4">
    <source>
        <dbReference type="ARBA" id="ARBA00022840"/>
    </source>
</evidence>
<dbReference type="Pfam" id="PF13625">
    <property type="entry name" value="Helicase_C_3"/>
    <property type="match status" value="1"/>
</dbReference>
<accession>A0A9W8HRT6</accession>
<dbReference type="GO" id="GO:0043138">
    <property type="term" value="F:3'-5' DNA helicase activity"/>
    <property type="evidence" value="ECO:0007669"/>
    <property type="project" value="TreeGrafter"/>
</dbReference>
<feature type="compositionally biased region" description="Acidic residues" evidence="5">
    <location>
        <begin position="70"/>
        <end position="82"/>
    </location>
</feature>
<dbReference type="InterPro" id="IPR032830">
    <property type="entry name" value="XPB/Ssl2_N"/>
</dbReference>
<evidence type="ECO:0000259" key="6">
    <source>
        <dbReference type="Pfam" id="PF13625"/>
    </source>
</evidence>
<feature type="non-terminal residue" evidence="7">
    <location>
        <position position="383"/>
    </location>
</feature>
<comment type="caution">
    <text evidence="7">The sequence shown here is derived from an EMBL/GenBank/DDBJ whole genome shotgun (WGS) entry which is preliminary data.</text>
</comment>
<reference evidence="7" key="1">
    <citation type="submission" date="2022-07" db="EMBL/GenBank/DDBJ databases">
        <title>Phylogenomic reconstructions and comparative analyses of Kickxellomycotina fungi.</title>
        <authorList>
            <person name="Reynolds N.K."/>
            <person name="Stajich J.E."/>
            <person name="Barry K."/>
            <person name="Grigoriev I.V."/>
            <person name="Crous P."/>
            <person name="Smith M.E."/>
        </authorList>
    </citation>
    <scope>NUCLEOTIDE SEQUENCE</scope>
    <source>
        <strain evidence="7">NRRL 1565</strain>
    </source>
</reference>
<dbReference type="GO" id="GO:0006367">
    <property type="term" value="P:transcription initiation at RNA polymerase II promoter"/>
    <property type="evidence" value="ECO:0007669"/>
    <property type="project" value="TreeGrafter"/>
</dbReference>
<dbReference type="GO" id="GO:0005675">
    <property type="term" value="C:transcription factor TFIIH holo complex"/>
    <property type="evidence" value="ECO:0007669"/>
    <property type="project" value="TreeGrafter"/>
</dbReference>
<dbReference type="GO" id="GO:0016787">
    <property type="term" value="F:hydrolase activity"/>
    <property type="evidence" value="ECO:0007669"/>
    <property type="project" value="UniProtKB-KW"/>
</dbReference>
<gene>
    <name evidence="7" type="primary">SSL2_1</name>
    <name evidence="7" type="ORF">H4R20_004592</name>
</gene>
<dbReference type="EC" id="3.6.4.12" evidence="7"/>
<feature type="region of interest" description="Disordered" evidence="5">
    <location>
        <begin position="293"/>
        <end position="383"/>
    </location>
</feature>
<dbReference type="PANTHER" id="PTHR11274">
    <property type="entry name" value="RAD25/XP-B DNA REPAIR HELICASE"/>
    <property type="match status" value="1"/>
</dbReference>
<keyword evidence="8" id="KW-1185">Reference proteome</keyword>
<feature type="compositionally biased region" description="Acidic residues" evidence="5">
    <location>
        <begin position="333"/>
        <end position="343"/>
    </location>
</feature>
<proteinExistence type="predicted"/>
<evidence type="ECO:0000256" key="2">
    <source>
        <dbReference type="ARBA" id="ARBA00022801"/>
    </source>
</evidence>
<dbReference type="Proteomes" id="UP001140094">
    <property type="component" value="Unassembled WGS sequence"/>
</dbReference>
<protein>
    <submittedName>
        <fullName evidence="7">DNA repair helicase RAD25</fullName>
        <ecNumber evidence="7">3.6.4.12</ecNumber>
    </submittedName>
</protein>
<keyword evidence="3 7" id="KW-0347">Helicase</keyword>
<keyword evidence="4" id="KW-0067">ATP-binding</keyword>
<dbReference type="OrthoDB" id="10262986at2759"/>
<feature type="domain" description="Helicase XPB/Ssl2 N-terminal" evidence="6">
    <location>
        <begin position="143"/>
        <end position="267"/>
    </location>
</feature>
<dbReference type="EMBL" id="JANBUO010001263">
    <property type="protein sequence ID" value="KAJ2799035.1"/>
    <property type="molecule type" value="Genomic_DNA"/>
</dbReference>
<sequence>MSKRVFEEPGYEAGEADEGSGGRSTPPSDEEEASGDNAQKRMRVTERQGYSVPHSSDDDAAYGGHSDGGSGEESEMDDVDAEEQARADISSGLLPKAAAMGFAAEDDEYDVLGVPQRDPSTGLFVKGDYSYLRLKPDHESRPLWICPQSGHIILEAFSPIAEQAIDFLIAISEPVSRPTYIHEYKLTPFSLYAAVSVGLNTNDIIEVLNRLSKVPVPPDVISVINQCTKSYGKVKVVLKHNRYYVESSYPSILQRLLRDPVIMQARVFPEADTAGTVSKDGIITQKVSQMDDISIGGLKKPSTTNESAGDGARGEAQDKQPSGEDGDGSKDGDEAEADAEAEGEMGLGGGSTLKEDEDEDEDDAEGIVHAFEIGSAHYEEVRK</sequence>
<keyword evidence="1" id="KW-0547">Nucleotide-binding</keyword>
<dbReference type="GO" id="GO:0000112">
    <property type="term" value="C:nucleotide-excision repair factor 3 complex"/>
    <property type="evidence" value="ECO:0007669"/>
    <property type="project" value="TreeGrafter"/>
</dbReference>
<feature type="region of interest" description="Disordered" evidence="5">
    <location>
        <begin position="1"/>
        <end position="84"/>
    </location>
</feature>
<evidence type="ECO:0000256" key="3">
    <source>
        <dbReference type="ARBA" id="ARBA00022806"/>
    </source>
</evidence>
<evidence type="ECO:0000313" key="8">
    <source>
        <dbReference type="Proteomes" id="UP001140094"/>
    </source>
</evidence>
<feature type="compositionally biased region" description="Basic and acidic residues" evidence="5">
    <location>
        <begin position="312"/>
        <end position="332"/>
    </location>
</feature>
<organism evidence="7 8">
    <name type="scientific">Coemansia guatemalensis</name>
    <dbReference type="NCBI Taxonomy" id="2761395"/>
    <lineage>
        <taxon>Eukaryota</taxon>
        <taxon>Fungi</taxon>
        <taxon>Fungi incertae sedis</taxon>
        <taxon>Zoopagomycota</taxon>
        <taxon>Kickxellomycotina</taxon>
        <taxon>Kickxellomycetes</taxon>
        <taxon>Kickxellales</taxon>
        <taxon>Kickxellaceae</taxon>
        <taxon>Coemansia</taxon>
    </lineage>
</organism>
<dbReference type="AlphaFoldDB" id="A0A9W8HRT6"/>
<feature type="compositionally biased region" description="Acidic residues" evidence="5">
    <location>
        <begin position="355"/>
        <end position="365"/>
    </location>
</feature>
<dbReference type="InterPro" id="IPR050615">
    <property type="entry name" value="ATP-dep_DNA_Helicase"/>
</dbReference>
<keyword evidence="2 7" id="KW-0378">Hydrolase</keyword>